<dbReference type="PANTHER" id="PTHR43853">
    <property type="entry name" value="3-KETOACYL-COA THIOLASE, PEROXISOMAL"/>
    <property type="match status" value="1"/>
</dbReference>
<keyword evidence="2" id="KW-0472">Membrane</keyword>
<evidence type="ECO:0000259" key="3">
    <source>
        <dbReference type="Pfam" id="PF00108"/>
    </source>
</evidence>
<feature type="transmembrane region" description="Helical" evidence="2">
    <location>
        <begin position="100"/>
        <end position="121"/>
    </location>
</feature>
<protein>
    <recommendedName>
        <fullName evidence="3">Thiolase N-terminal domain-containing protein</fullName>
    </recommendedName>
</protein>
<name>A0A2I0HWJ9_PUNGR</name>
<evidence type="ECO:0000256" key="1">
    <source>
        <dbReference type="ARBA" id="ARBA00022679"/>
    </source>
</evidence>
<accession>A0A2I0HWJ9</accession>
<dbReference type="Pfam" id="PF00108">
    <property type="entry name" value="Thiolase_N"/>
    <property type="match status" value="1"/>
</dbReference>
<dbReference type="SUPFAM" id="SSF53901">
    <property type="entry name" value="Thiolase-like"/>
    <property type="match status" value="1"/>
</dbReference>
<dbReference type="GO" id="GO:0005777">
    <property type="term" value="C:peroxisome"/>
    <property type="evidence" value="ECO:0007669"/>
    <property type="project" value="TreeGrafter"/>
</dbReference>
<dbReference type="InterPro" id="IPR016039">
    <property type="entry name" value="Thiolase-like"/>
</dbReference>
<keyword evidence="1" id="KW-0808">Transferase</keyword>
<organism evidence="4 5">
    <name type="scientific">Punica granatum</name>
    <name type="common">Pomegranate</name>
    <dbReference type="NCBI Taxonomy" id="22663"/>
    <lineage>
        <taxon>Eukaryota</taxon>
        <taxon>Viridiplantae</taxon>
        <taxon>Streptophyta</taxon>
        <taxon>Embryophyta</taxon>
        <taxon>Tracheophyta</taxon>
        <taxon>Spermatophyta</taxon>
        <taxon>Magnoliopsida</taxon>
        <taxon>eudicotyledons</taxon>
        <taxon>Gunneridae</taxon>
        <taxon>Pentapetalae</taxon>
        <taxon>rosids</taxon>
        <taxon>malvids</taxon>
        <taxon>Myrtales</taxon>
        <taxon>Lythraceae</taxon>
        <taxon>Punica</taxon>
    </lineage>
</organism>
<dbReference type="Gene3D" id="3.40.47.10">
    <property type="match status" value="1"/>
</dbReference>
<dbReference type="PROSITE" id="PS00098">
    <property type="entry name" value="THIOLASE_1"/>
    <property type="match status" value="1"/>
</dbReference>
<dbReference type="Proteomes" id="UP000233551">
    <property type="component" value="Unassembled WGS sequence"/>
</dbReference>
<dbReference type="GO" id="GO:0003988">
    <property type="term" value="F:acetyl-CoA C-acyltransferase activity"/>
    <property type="evidence" value="ECO:0007669"/>
    <property type="project" value="TreeGrafter"/>
</dbReference>
<evidence type="ECO:0000313" key="4">
    <source>
        <dbReference type="EMBL" id="PKI36084.1"/>
    </source>
</evidence>
<dbReference type="PANTHER" id="PTHR43853:SF15">
    <property type="entry name" value="3-KETOACYL-COA THIOLASE 5, PEROXISOMAL"/>
    <property type="match status" value="1"/>
</dbReference>
<reference evidence="4 5" key="1">
    <citation type="submission" date="2017-11" db="EMBL/GenBank/DDBJ databases">
        <title>De-novo sequencing of pomegranate (Punica granatum L.) genome.</title>
        <authorList>
            <person name="Akparov Z."/>
            <person name="Amiraslanov A."/>
            <person name="Hajiyeva S."/>
            <person name="Abbasov M."/>
            <person name="Kaur K."/>
            <person name="Hamwieh A."/>
            <person name="Solovyev V."/>
            <person name="Salamov A."/>
            <person name="Braich B."/>
            <person name="Kosarev P."/>
            <person name="Mahmoud A."/>
            <person name="Hajiyev E."/>
            <person name="Babayeva S."/>
            <person name="Izzatullayeva V."/>
            <person name="Mammadov A."/>
            <person name="Mammadov A."/>
            <person name="Sharifova S."/>
            <person name="Ojaghi J."/>
            <person name="Eynullazada K."/>
            <person name="Bayramov B."/>
            <person name="Abdulazimova A."/>
            <person name="Shahmuradov I."/>
        </authorList>
    </citation>
    <scope>NUCLEOTIDE SEQUENCE [LARGE SCALE GENOMIC DNA]</scope>
    <source>
        <strain evidence="5">cv. AG2017</strain>
        <tissue evidence="4">Leaf</tissue>
    </source>
</reference>
<feature type="transmembrane region" description="Helical" evidence="2">
    <location>
        <begin position="173"/>
        <end position="194"/>
    </location>
</feature>
<dbReference type="EMBL" id="PGOL01005039">
    <property type="protein sequence ID" value="PKI36084.1"/>
    <property type="molecule type" value="Genomic_DNA"/>
</dbReference>
<dbReference type="GO" id="GO:0010124">
    <property type="term" value="P:phenylacetate catabolic process"/>
    <property type="evidence" value="ECO:0007669"/>
    <property type="project" value="TreeGrafter"/>
</dbReference>
<dbReference type="InterPro" id="IPR020616">
    <property type="entry name" value="Thiolase_N"/>
</dbReference>
<sequence length="220" mass="23812">MAAFYAGIPETVPIRTVNRQCSSGLQAVVDVAASIKAGFYDIGIAAGLESMTVDAIGRVPNFNPRVKMFAQARDCLLPMGIISENVAQRYGVTRQEQDHAAHISFSITITIAIAISSYHHLHHHTSNFIISFSLSSSLLSSLSSSSSALHSIATFTPRPSWLLGINNPPHISAFPFFFLFICHSLSSSLIIILVSSHHCLSHLLPPSPSPSHCFLPHLRG</sequence>
<evidence type="ECO:0000313" key="5">
    <source>
        <dbReference type="Proteomes" id="UP000233551"/>
    </source>
</evidence>
<proteinExistence type="predicted"/>
<keyword evidence="2" id="KW-1133">Transmembrane helix</keyword>
<feature type="domain" description="Thiolase N-terminal" evidence="3">
    <location>
        <begin position="2"/>
        <end position="102"/>
    </location>
</feature>
<dbReference type="GO" id="GO:0006635">
    <property type="term" value="P:fatty acid beta-oxidation"/>
    <property type="evidence" value="ECO:0007669"/>
    <property type="project" value="TreeGrafter"/>
</dbReference>
<dbReference type="InterPro" id="IPR050215">
    <property type="entry name" value="Thiolase-like_sf_Thiolase"/>
</dbReference>
<dbReference type="STRING" id="22663.A0A2I0HWJ9"/>
<keyword evidence="2" id="KW-0812">Transmembrane</keyword>
<dbReference type="InterPro" id="IPR020615">
    <property type="entry name" value="Thiolase_acyl_enz_int_AS"/>
</dbReference>
<comment type="caution">
    <text evidence="4">The sequence shown here is derived from an EMBL/GenBank/DDBJ whole genome shotgun (WGS) entry which is preliminary data.</text>
</comment>
<evidence type="ECO:0000256" key="2">
    <source>
        <dbReference type="SAM" id="Phobius"/>
    </source>
</evidence>
<gene>
    <name evidence="4" type="ORF">CRG98_043555</name>
</gene>
<keyword evidence="5" id="KW-1185">Reference proteome</keyword>
<dbReference type="AlphaFoldDB" id="A0A2I0HWJ9"/>